<dbReference type="PROSITE" id="PS51163">
    <property type="entry name" value="YRDC"/>
    <property type="match status" value="1"/>
</dbReference>
<dbReference type="InterPro" id="IPR017945">
    <property type="entry name" value="DHBP_synth_RibB-like_a/b_dom"/>
</dbReference>
<sequence length="207" mass="23072">MAQFFSVHPENPQPRLIKQAADIVRKGGLIAYPTDSCYALGCRLDDKDALERIRRIRQLDDKHHFTLVCHDLSQLGTYARVDNRTYRMLKSATPGSYTFILQATKETPRRVWNPKKQTIGLRVPQHPVALALLEEMGEPLLSSTLILPGDEFALTDVWDIRDRLQHDVDLVIDGGYCGIEPSTVVDLSGEAPVVLRVGQGDPAPFGG</sequence>
<comment type="caution">
    <text evidence="2">The sequence shown here is derived from an EMBL/GenBank/DDBJ whole genome shotgun (WGS) entry which is preliminary data.</text>
</comment>
<protein>
    <submittedName>
        <fullName evidence="2">tRNA threonylcarbamoyl adenosine modification protein (Sua5/YciO/YrdC/YwlC family)</fullName>
    </submittedName>
</protein>
<reference evidence="2 3" key="1">
    <citation type="submission" date="2020-08" db="EMBL/GenBank/DDBJ databases">
        <title>Genomic Encyclopedia of Type Strains, Phase IV (KMG-IV): sequencing the most valuable type-strain genomes for metagenomic binning, comparative biology and taxonomic classification.</title>
        <authorList>
            <person name="Goeker M."/>
        </authorList>
    </citation>
    <scope>NUCLEOTIDE SEQUENCE [LARGE SCALE GENOMIC DNA]</scope>
    <source>
        <strain evidence="2 3">DSM 18233</strain>
    </source>
</reference>
<dbReference type="PANTHER" id="PTHR42828:SF3">
    <property type="entry name" value="THREONYLCARBAMOYL-AMP SYNTHASE"/>
    <property type="match status" value="1"/>
</dbReference>
<name>A0A840RC10_9NEIS</name>
<evidence type="ECO:0000313" key="2">
    <source>
        <dbReference type="EMBL" id="MBB5190068.1"/>
    </source>
</evidence>
<dbReference type="GO" id="GO:0003725">
    <property type="term" value="F:double-stranded RNA binding"/>
    <property type="evidence" value="ECO:0007669"/>
    <property type="project" value="InterPro"/>
</dbReference>
<feature type="domain" description="YrdC-like" evidence="1">
    <location>
        <begin position="14"/>
        <end position="200"/>
    </location>
</feature>
<dbReference type="EMBL" id="JACHHN010000001">
    <property type="protein sequence ID" value="MBB5190068.1"/>
    <property type="molecule type" value="Genomic_DNA"/>
</dbReference>
<gene>
    <name evidence="2" type="ORF">HNQ50_000778</name>
</gene>
<dbReference type="SUPFAM" id="SSF55821">
    <property type="entry name" value="YrdC/RibB"/>
    <property type="match status" value="1"/>
</dbReference>
<organism evidence="2 3">
    <name type="scientific">Silvimonas terrae</name>
    <dbReference type="NCBI Taxonomy" id="300266"/>
    <lineage>
        <taxon>Bacteria</taxon>
        <taxon>Pseudomonadati</taxon>
        <taxon>Pseudomonadota</taxon>
        <taxon>Betaproteobacteria</taxon>
        <taxon>Neisseriales</taxon>
        <taxon>Chitinibacteraceae</taxon>
        <taxon>Silvimonas</taxon>
    </lineage>
</organism>
<dbReference type="InterPro" id="IPR006070">
    <property type="entry name" value="Sua5-like_dom"/>
</dbReference>
<evidence type="ECO:0000313" key="3">
    <source>
        <dbReference type="Proteomes" id="UP000543030"/>
    </source>
</evidence>
<proteinExistence type="predicted"/>
<accession>A0A840RC10</accession>
<evidence type="ECO:0000259" key="1">
    <source>
        <dbReference type="PROSITE" id="PS51163"/>
    </source>
</evidence>
<dbReference type="RefSeq" id="WP_184097712.1">
    <property type="nucleotide sequence ID" value="NZ_JACHHN010000001.1"/>
</dbReference>
<dbReference type="NCBIfam" id="TIGR00057">
    <property type="entry name" value="L-threonylcarbamoyladenylate synthase"/>
    <property type="match status" value="1"/>
</dbReference>
<dbReference type="InterPro" id="IPR052532">
    <property type="entry name" value="SUA5_domain"/>
</dbReference>
<dbReference type="Pfam" id="PF01300">
    <property type="entry name" value="Sua5_yciO_yrdC"/>
    <property type="match status" value="1"/>
</dbReference>
<dbReference type="PANTHER" id="PTHR42828">
    <property type="entry name" value="DHBP SYNTHASE RIBB-LIKE ALPHA/BETA DOMAIN-CONTAINING PROTEIN"/>
    <property type="match status" value="1"/>
</dbReference>
<dbReference type="AlphaFoldDB" id="A0A840RC10"/>
<dbReference type="Proteomes" id="UP000543030">
    <property type="component" value="Unassembled WGS sequence"/>
</dbReference>
<keyword evidence="3" id="KW-1185">Reference proteome</keyword>
<dbReference type="Gene3D" id="3.90.870.10">
    <property type="entry name" value="DHBP synthase"/>
    <property type="match status" value="1"/>
</dbReference>